<dbReference type="EMBL" id="JAMQON010000002">
    <property type="protein sequence ID" value="MDS0259425.1"/>
    <property type="molecule type" value="Genomic_DNA"/>
</dbReference>
<dbReference type="Proteomes" id="UP001259659">
    <property type="component" value="Unassembled WGS sequence"/>
</dbReference>
<organism evidence="3 4">
    <name type="scientific">Haloarcula saliterrae</name>
    <dbReference type="NCBI Taxonomy" id="2950534"/>
    <lineage>
        <taxon>Archaea</taxon>
        <taxon>Methanobacteriati</taxon>
        <taxon>Methanobacteriota</taxon>
        <taxon>Stenosarchaea group</taxon>
        <taxon>Halobacteria</taxon>
        <taxon>Halobacteriales</taxon>
        <taxon>Haloarculaceae</taxon>
        <taxon>Haloarcula</taxon>
    </lineage>
</organism>
<dbReference type="RefSeq" id="WP_310919034.1">
    <property type="nucleotide sequence ID" value="NZ_JAMQON010000002.1"/>
</dbReference>
<dbReference type="InterPro" id="IPR058456">
    <property type="entry name" value="DUF8143"/>
</dbReference>
<dbReference type="Pfam" id="PF26467">
    <property type="entry name" value="DUF8143"/>
    <property type="match status" value="1"/>
</dbReference>
<keyword evidence="2" id="KW-0472">Membrane</keyword>
<keyword evidence="4" id="KW-1185">Reference proteome</keyword>
<proteinExistence type="predicted"/>
<keyword evidence="2" id="KW-0812">Transmembrane</keyword>
<evidence type="ECO:0000313" key="3">
    <source>
        <dbReference type="EMBL" id="MDS0259425.1"/>
    </source>
</evidence>
<evidence type="ECO:0000256" key="1">
    <source>
        <dbReference type="SAM" id="MobiDB-lite"/>
    </source>
</evidence>
<sequence length="53" mass="6095">MAAVTALWLVMLSLVALGAPLLLYALVRAERDQRERMDRRDAERVARRDTPEE</sequence>
<accession>A0ABU2FAX8</accession>
<evidence type="ECO:0008006" key="5">
    <source>
        <dbReference type="Google" id="ProtNLM"/>
    </source>
</evidence>
<protein>
    <recommendedName>
        <fullName evidence="5">CcmD family protein</fullName>
    </recommendedName>
</protein>
<comment type="caution">
    <text evidence="3">The sequence shown here is derived from an EMBL/GenBank/DDBJ whole genome shotgun (WGS) entry which is preliminary data.</text>
</comment>
<reference evidence="3 4" key="1">
    <citation type="submission" date="2022-06" db="EMBL/GenBank/DDBJ databases">
        <title>Haloarcula sp. a new haloarchaeum isolate from saline soil.</title>
        <authorList>
            <person name="Strakova D."/>
            <person name="Galisteo C."/>
            <person name="Sanchez-Porro C."/>
            <person name="Ventosa A."/>
        </authorList>
    </citation>
    <scope>NUCLEOTIDE SEQUENCE [LARGE SCALE GENOMIC DNA]</scope>
    <source>
        <strain evidence="3 4">S1CR25-12</strain>
    </source>
</reference>
<gene>
    <name evidence="3" type="ORF">NDI56_08475</name>
</gene>
<feature type="transmembrane region" description="Helical" evidence="2">
    <location>
        <begin position="6"/>
        <end position="27"/>
    </location>
</feature>
<keyword evidence="2" id="KW-1133">Transmembrane helix</keyword>
<evidence type="ECO:0000313" key="4">
    <source>
        <dbReference type="Proteomes" id="UP001259659"/>
    </source>
</evidence>
<feature type="region of interest" description="Disordered" evidence="1">
    <location>
        <begin position="32"/>
        <end position="53"/>
    </location>
</feature>
<name>A0ABU2FAX8_9EURY</name>
<evidence type="ECO:0000256" key="2">
    <source>
        <dbReference type="SAM" id="Phobius"/>
    </source>
</evidence>